<keyword evidence="2" id="KW-1185">Reference proteome</keyword>
<dbReference type="RefSeq" id="WP_044631782.1">
    <property type="nucleotide sequence ID" value="NZ_JTDW01000003.1"/>
</dbReference>
<reference evidence="1 2" key="1">
    <citation type="submission" date="2014-11" db="EMBL/GenBank/DDBJ databases">
        <title>Tamlana sedimentorum sp. nov., isolated from shallow sand sediments of the Sea of Japan.</title>
        <authorList>
            <person name="Romanenko L.A."/>
        </authorList>
    </citation>
    <scope>NUCLEOTIDE SEQUENCE [LARGE SCALE GENOMIC DNA]</scope>
    <source>
        <strain evidence="1 2">JCM 19808</strain>
    </source>
</reference>
<dbReference type="EMBL" id="JTDW01000003">
    <property type="protein sequence ID" value="KJD36468.1"/>
    <property type="molecule type" value="Genomic_DNA"/>
</dbReference>
<dbReference type="STRING" id="1435349.PW52_04755"/>
<dbReference type="Proteomes" id="UP000032578">
    <property type="component" value="Unassembled WGS sequence"/>
</dbReference>
<gene>
    <name evidence="1" type="ORF">PW52_04755</name>
</gene>
<name>A0A0D7WCP3_9FLAO</name>
<evidence type="ECO:0000313" key="2">
    <source>
        <dbReference type="Proteomes" id="UP000032578"/>
    </source>
</evidence>
<proteinExistence type="predicted"/>
<evidence type="ECO:0000313" key="1">
    <source>
        <dbReference type="EMBL" id="KJD36468.1"/>
    </source>
</evidence>
<dbReference type="PATRIC" id="fig|1435349.4.peg.1868"/>
<accession>A0A0D7WCP3</accession>
<protein>
    <submittedName>
        <fullName evidence="1">Uncharacterized protein</fullName>
    </submittedName>
</protein>
<dbReference type="AlphaFoldDB" id="A0A0D7WCP3"/>
<organism evidence="1 2">
    <name type="scientific">Neotamlana sedimentorum</name>
    <dbReference type="NCBI Taxonomy" id="1435349"/>
    <lineage>
        <taxon>Bacteria</taxon>
        <taxon>Pseudomonadati</taxon>
        <taxon>Bacteroidota</taxon>
        <taxon>Flavobacteriia</taxon>
        <taxon>Flavobacteriales</taxon>
        <taxon>Flavobacteriaceae</taxon>
        <taxon>Neotamlana</taxon>
    </lineage>
</organism>
<sequence length="146" mass="16148">MQTITKNCEDYQGTPNVTSVSSGLEALNKEITIVKIGDDNFDQTFEIVSTNPYTVKLTEVFSNLKKSVEGIFEFGLADINPKNISIATAGKSALVELNTNHLEKIIKTYEDGNIKSYSYKLAIQATDIENARNIAALLKQTIEQLK</sequence>
<dbReference type="OrthoDB" id="1185854at2"/>
<comment type="caution">
    <text evidence="1">The sequence shown here is derived from an EMBL/GenBank/DDBJ whole genome shotgun (WGS) entry which is preliminary data.</text>
</comment>